<dbReference type="InterPro" id="IPR003347">
    <property type="entry name" value="JmjC_dom"/>
</dbReference>
<feature type="region of interest" description="Disordered" evidence="3">
    <location>
        <begin position="705"/>
        <end position="809"/>
    </location>
</feature>
<feature type="domain" description="JmjC" evidence="5">
    <location>
        <begin position="472"/>
        <end position="641"/>
    </location>
</feature>
<feature type="domain" description="JmjN" evidence="4">
    <location>
        <begin position="160"/>
        <end position="201"/>
    </location>
</feature>
<dbReference type="PROSITE" id="PS51184">
    <property type="entry name" value="JMJC"/>
    <property type="match status" value="1"/>
</dbReference>
<feature type="compositionally biased region" description="Basic and acidic residues" evidence="3">
    <location>
        <begin position="9"/>
        <end position="18"/>
    </location>
</feature>
<feature type="compositionally biased region" description="Low complexity" evidence="3">
    <location>
        <begin position="719"/>
        <end position="734"/>
    </location>
</feature>
<evidence type="ECO:0000259" key="4">
    <source>
        <dbReference type="PROSITE" id="PS51183"/>
    </source>
</evidence>
<dbReference type="GeneID" id="25731813"/>
<dbReference type="GO" id="GO:0141052">
    <property type="term" value="F:histone H3 demethylase activity"/>
    <property type="evidence" value="ECO:0007669"/>
    <property type="project" value="UniProtKB-ARBA"/>
</dbReference>
<dbReference type="SMART" id="SM00558">
    <property type="entry name" value="JmjC"/>
    <property type="match status" value="1"/>
</dbReference>
<feature type="region of interest" description="Disordered" evidence="3">
    <location>
        <begin position="296"/>
        <end position="411"/>
    </location>
</feature>
<dbReference type="KEGG" id="mng:MNEG_14268"/>
<accession>A0A0D2LPM4</accession>
<dbReference type="GO" id="GO:0046872">
    <property type="term" value="F:metal ion binding"/>
    <property type="evidence" value="ECO:0007669"/>
    <property type="project" value="UniProtKB-KW"/>
</dbReference>
<evidence type="ECO:0000313" key="6">
    <source>
        <dbReference type="EMBL" id="KIY93694.1"/>
    </source>
</evidence>
<evidence type="ECO:0000256" key="3">
    <source>
        <dbReference type="SAM" id="MobiDB-lite"/>
    </source>
</evidence>
<organism evidence="6 7">
    <name type="scientific">Monoraphidium neglectum</name>
    <dbReference type="NCBI Taxonomy" id="145388"/>
    <lineage>
        <taxon>Eukaryota</taxon>
        <taxon>Viridiplantae</taxon>
        <taxon>Chlorophyta</taxon>
        <taxon>core chlorophytes</taxon>
        <taxon>Chlorophyceae</taxon>
        <taxon>CS clade</taxon>
        <taxon>Sphaeropleales</taxon>
        <taxon>Selenastraceae</taxon>
        <taxon>Monoraphidium</taxon>
    </lineage>
</organism>
<evidence type="ECO:0008006" key="8">
    <source>
        <dbReference type="Google" id="ProtNLM"/>
    </source>
</evidence>
<evidence type="ECO:0000256" key="2">
    <source>
        <dbReference type="ARBA" id="ARBA00023004"/>
    </source>
</evidence>
<dbReference type="GO" id="GO:0000785">
    <property type="term" value="C:chromatin"/>
    <property type="evidence" value="ECO:0007669"/>
    <property type="project" value="TreeGrafter"/>
</dbReference>
<protein>
    <recommendedName>
        <fullName evidence="8">JmjC domain-containing protein</fullName>
    </recommendedName>
</protein>
<dbReference type="GO" id="GO:0010468">
    <property type="term" value="P:regulation of gene expression"/>
    <property type="evidence" value="ECO:0007669"/>
    <property type="project" value="TreeGrafter"/>
</dbReference>
<dbReference type="EMBL" id="KK104587">
    <property type="protein sequence ID" value="KIY93694.1"/>
    <property type="molecule type" value="Genomic_DNA"/>
</dbReference>
<dbReference type="OrthoDB" id="1678912at2759"/>
<name>A0A0D2LPM4_9CHLO</name>
<feature type="compositionally biased region" description="Low complexity" evidence="3">
    <location>
        <begin position="316"/>
        <end position="338"/>
    </location>
</feature>
<dbReference type="Proteomes" id="UP000054498">
    <property type="component" value="Unassembled WGS sequence"/>
</dbReference>
<feature type="compositionally biased region" description="Gly residues" evidence="3">
    <location>
        <begin position="735"/>
        <end position="748"/>
    </location>
</feature>
<keyword evidence="1" id="KW-0479">Metal-binding</keyword>
<feature type="non-terminal residue" evidence="6">
    <location>
        <position position="921"/>
    </location>
</feature>
<feature type="compositionally biased region" description="Acidic residues" evidence="3">
    <location>
        <begin position="355"/>
        <end position="367"/>
    </location>
</feature>
<feature type="compositionally biased region" description="Basic and acidic residues" evidence="3">
    <location>
        <begin position="249"/>
        <end position="259"/>
    </location>
</feature>
<dbReference type="PANTHER" id="PTHR10694">
    <property type="entry name" value="LYSINE-SPECIFIC DEMETHYLASE"/>
    <property type="match status" value="1"/>
</dbReference>
<evidence type="ECO:0000313" key="7">
    <source>
        <dbReference type="Proteomes" id="UP000054498"/>
    </source>
</evidence>
<dbReference type="Pfam" id="PF02375">
    <property type="entry name" value="JmjN"/>
    <property type="match status" value="1"/>
</dbReference>
<dbReference type="Gene3D" id="2.60.120.650">
    <property type="entry name" value="Cupin"/>
    <property type="match status" value="2"/>
</dbReference>
<reference evidence="6 7" key="1">
    <citation type="journal article" date="2013" name="BMC Genomics">
        <title>Reconstruction of the lipid metabolism for the microalga Monoraphidium neglectum from its genome sequence reveals characteristics suitable for biofuel production.</title>
        <authorList>
            <person name="Bogen C."/>
            <person name="Al-Dilaimi A."/>
            <person name="Albersmeier A."/>
            <person name="Wichmann J."/>
            <person name="Grundmann M."/>
            <person name="Rupp O."/>
            <person name="Lauersen K.J."/>
            <person name="Blifernez-Klassen O."/>
            <person name="Kalinowski J."/>
            <person name="Goesmann A."/>
            <person name="Mussgnug J.H."/>
            <person name="Kruse O."/>
        </authorList>
    </citation>
    <scope>NUCLEOTIDE SEQUENCE [LARGE SCALE GENOMIC DNA]</scope>
    <source>
        <strain evidence="6 7">SAG 48.87</strain>
    </source>
</reference>
<dbReference type="InterPro" id="IPR003349">
    <property type="entry name" value="JmjN"/>
</dbReference>
<evidence type="ECO:0000256" key="1">
    <source>
        <dbReference type="ARBA" id="ARBA00022723"/>
    </source>
</evidence>
<feature type="compositionally biased region" description="Low complexity" evidence="3">
    <location>
        <begin position="234"/>
        <end position="244"/>
    </location>
</feature>
<dbReference type="AlphaFoldDB" id="A0A0D2LPM4"/>
<gene>
    <name evidence="6" type="ORF">MNEG_14268</name>
</gene>
<feature type="compositionally biased region" description="Low complexity" evidence="3">
    <location>
        <begin position="377"/>
        <end position="396"/>
    </location>
</feature>
<dbReference type="STRING" id="145388.A0A0D2LPM4"/>
<feature type="region of interest" description="Disordered" evidence="3">
    <location>
        <begin position="210"/>
        <end position="272"/>
    </location>
</feature>
<dbReference type="PANTHER" id="PTHR10694:SF33">
    <property type="entry name" value="LYSINE-SPECIFIC DEMETHYLASE 5"/>
    <property type="match status" value="1"/>
</dbReference>
<dbReference type="PROSITE" id="PS51183">
    <property type="entry name" value="JMJN"/>
    <property type="match status" value="1"/>
</dbReference>
<proteinExistence type="predicted"/>
<dbReference type="RefSeq" id="XP_013892714.1">
    <property type="nucleotide sequence ID" value="XM_014037260.1"/>
</dbReference>
<feature type="compositionally biased region" description="Low complexity" evidence="3">
    <location>
        <begin position="766"/>
        <end position="784"/>
    </location>
</feature>
<sequence>MADGTASSDDGRDGREPEASSSGDEGEAEQRRQGQQQQQQEQRRVKGRGQRQQRQQDSGGNVGLGDTDTHTRQESTEGEQAGAEADGEAEGRRRRRSRRQGQLEMEGPLGVFPVEAMPGCEECGFSRAGCRECTERPAARRPAARWHPHEGRRQDGVPAAPVFRPSVEEFRDPQAFIARIYPEASKCGICQVIPPEGWCPPFTAAAGSARGSGAGALSVRTTRQPGSRSGLDGGRAAPAAGGEASFTGKQEDEQQREQQTRLGGAPGSGMADGVRTLQAFKAYADWACAMHFGGEQQQQGEALEGEEGGQGRSAEEQPQQRAGGRQRRGLPPQQAQPAARRRRGGRAEGAGAADGAEDGGEGDDDEDVPRSSKRPARAGARGARGLQQQQQQQQQEEGPRPPASGGRAPHASAAGLAALPSGFVPPAVPIEAVEAEFWGCVERPQGGCGVEALAADIEANPRPGPPPGAKGARPEHPWAALALSRHAGCALRYLPAGSTAAAAAAPRLRAGSALAADGWRGEELGLYSITYLHVGAPRVCYGVPSSAAEAVEAALQQEAHPGLANGAAHGHQPPPLLLSPSELRARGVPVHRAVQEAGSFLVVLPGARHLSFDAGFNVYEAAAFGPGSWLPFASDAARIGDRDQRRNSAGFDELLVTLARAAPRVAAARGAGCDEDGRDCVCKPRGRGRGAAGAGSGAGTLAGAGNGLAAPRSSEVDASGGSNSGSGSRTVSRGGASGNSGGDKGGGSSTSSSGSDSGGDGDATSEESSSSSDSDGGSVSSGSSEDTEVGEGSPCQNGGGAATSDDAGGDEVCISLASEDEEDWSWLGWRGEAASTNGSGAAAAAAPAASDGCGCSGAGACAAAGGGRGGVGAATAGGWGGGARLRDAPKAVVLYAVGELVLRVQEEQRQLAAAQRFGVQQ</sequence>
<dbReference type="SMART" id="SM00545">
    <property type="entry name" value="JmjN"/>
    <property type="match status" value="1"/>
</dbReference>
<evidence type="ECO:0000259" key="5">
    <source>
        <dbReference type="PROSITE" id="PS51184"/>
    </source>
</evidence>
<feature type="region of interest" description="Disordered" evidence="3">
    <location>
        <begin position="1"/>
        <end position="105"/>
    </location>
</feature>
<keyword evidence="7" id="KW-1185">Reference proteome</keyword>
<dbReference type="GO" id="GO:0005634">
    <property type="term" value="C:nucleus"/>
    <property type="evidence" value="ECO:0007669"/>
    <property type="project" value="TreeGrafter"/>
</dbReference>
<dbReference type="Pfam" id="PF02373">
    <property type="entry name" value="JmjC"/>
    <property type="match status" value="1"/>
</dbReference>
<keyword evidence="2" id="KW-0408">Iron</keyword>